<evidence type="ECO:0000313" key="3">
    <source>
        <dbReference type="EMBL" id="RLC37521.1"/>
    </source>
</evidence>
<proteinExistence type="predicted"/>
<feature type="domain" description="DAGKc" evidence="2">
    <location>
        <begin position="1"/>
        <end position="125"/>
    </location>
</feature>
<accession>A0A420ZCX5</accession>
<dbReference type="InterPro" id="IPR001206">
    <property type="entry name" value="Diacylglycerol_kinase_cat_dom"/>
</dbReference>
<name>A0A420ZCX5_UNCK3</name>
<dbReference type="Gene3D" id="3.40.50.10330">
    <property type="entry name" value="Probable inorganic polyphosphate/atp-NAD kinase, domain 1"/>
    <property type="match status" value="1"/>
</dbReference>
<dbReference type="InterPro" id="IPR016064">
    <property type="entry name" value="NAD/diacylglycerol_kinase_sf"/>
</dbReference>
<dbReference type="PROSITE" id="PS50146">
    <property type="entry name" value="DAGK"/>
    <property type="match status" value="1"/>
</dbReference>
<evidence type="ECO:0000256" key="1">
    <source>
        <dbReference type="SAM" id="MobiDB-lite"/>
    </source>
</evidence>
<protein>
    <recommendedName>
        <fullName evidence="2">DAGKc domain-containing protein</fullName>
    </recommendedName>
</protein>
<evidence type="ECO:0000313" key="4">
    <source>
        <dbReference type="Proteomes" id="UP000281261"/>
    </source>
</evidence>
<comment type="caution">
    <text evidence="3">The sequence shown here is derived from an EMBL/GenBank/DDBJ whole genome shotgun (WGS) entry which is preliminary data.</text>
</comment>
<dbReference type="EMBL" id="QMNG01000003">
    <property type="protein sequence ID" value="RLC37521.1"/>
    <property type="molecule type" value="Genomic_DNA"/>
</dbReference>
<dbReference type="GO" id="GO:0016301">
    <property type="term" value="F:kinase activity"/>
    <property type="evidence" value="ECO:0007669"/>
    <property type="project" value="InterPro"/>
</dbReference>
<dbReference type="AlphaFoldDB" id="A0A420ZCX5"/>
<dbReference type="Pfam" id="PF00781">
    <property type="entry name" value="DAGK_cat"/>
    <property type="match status" value="1"/>
</dbReference>
<feature type="compositionally biased region" description="Basic and acidic residues" evidence="1">
    <location>
        <begin position="216"/>
        <end position="228"/>
    </location>
</feature>
<gene>
    <name evidence="3" type="ORF">DRH29_01475</name>
</gene>
<sequence length="317" mass="34980">MYLFLINPEAGNKRFVRIEKKMKQLLDQYKIKRRFVIIDDLANVPAIVKHNLRPIDKGIVIVGGNATVNAVINATVTENLPLAIVPMSRTNYLAKSIGIKSWEQAIKMLAEPEFRAERLGKIGKYYFVRQIAITSRQNLLTKYLTRTNPILRFLGIAGPGRAGDNQVTTKILLDDELSASSKTQKLEISLSPSQLPAGSSAPKSLLRAKSAQVPETDPKNRPRSDKEVFQPGAPAEGSKKTTEKKLQIRLFVPSQTGTNISLLHGNCLTIDSDKKMPVTMGNETIAFTPVEIKGLSKHVRLMVPKGSNGELTEPITS</sequence>
<dbReference type="Proteomes" id="UP000281261">
    <property type="component" value="Unassembled WGS sequence"/>
</dbReference>
<reference evidence="3 4" key="1">
    <citation type="submission" date="2018-06" db="EMBL/GenBank/DDBJ databases">
        <title>Extensive metabolic versatility and redundancy in microbially diverse, dynamic hydrothermal sediments.</title>
        <authorList>
            <person name="Dombrowski N."/>
            <person name="Teske A."/>
            <person name="Baker B.J."/>
        </authorList>
    </citation>
    <scope>NUCLEOTIDE SEQUENCE [LARGE SCALE GENOMIC DNA]</scope>
    <source>
        <strain evidence="3">B79_G16</strain>
    </source>
</reference>
<organism evidence="3 4">
    <name type="scientific">candidate division Kazan bacterium</name>
    <dbReference type="NCBI Taxonomy" id="2202143"/>
    <lineage>
        <taxon>Bacteria</taxon>
        <taxon>Bacteria division Kazan-3B-28</taxon>
    </lineage>
</organism>
<feature type="region of interest" description="Disordered" evidence="1">
    <location>
        <begin position="188"/>
        <end position="243"/>
    </location>
</feature>
<dbReference type="SUPFAM" id="SSF111331">
    <property type="entry name" value="NAD kinase/diacylglycerol kinase-like"/>
    <property type="match status" value="1"/>
</dbReference>
<evidence type="ECO:0000259" key="2">
    <source>
        <dbReference type="PROSITE" id="PS50146"/>
    </source>
</evidence>
<dbReference type="InterPro" id="IPR017438">
    <property type="entry name" value="ATP-NAD_kinase_N"/>
</dbReference>